<keyword evidence="1" id="KW-1133">Transmembrane helix</keyword>
<organism evidence="2 3">
    <name type="scientific">Candidatus Acutalibacter ornithocaccae</name>
    <dbReference type="NCBI Taxonomy" id="2838416"/>
    <lineage>
        <taxon>Bacteria</taxon>
        <taxon>Bacillati</taxon>
        <taxon>Bacillota</taxon>
        <taxon>Clostridia</taxon>
        <taxon>Eubacteriales</taxon>
        <taxon>Acutalibacteraceae</taxon>
        <taxon>Acutalibacter</taxon>
    </lineage>
</organism>
<feature type="transmembrane region" description="Helical" evidence="1">
    <location>
        <begin position="49"/>
        <end position="67"/>
    </location>
</feature>
<feature type="transmembrane region" description="Helical" evidence="1">
    <location>
        <begin position="12"/>
        <end position="29"/>
    </location>
</feature>
<keyword evidence="1" id="KW-0812">Transmembrane</keyword>
<dbReference type="EMBL" id="DWXZ01000010">
    <property type="protein sequence ID" value="HJB36581.1"/>
    <property type="molecule type" value="Genomic_DNA"/>
</dbReference>
<comment type="caution">
    <text evidence="2">The sequence shown here is derived from an EMBL/GenBank/DDBJ whole genome shotgun (WGS) entry which is preliminary data.</text>
</comment>
<protein>
    <submittedName>
        <fullName evidence="2">Uncharacterized protein</fullName>
    </submittedName>
</protein>
<feature type="transmembrane region" description="Helical" evidence="1">
    <location>
        <begin position="87"/>
        <end position="108"/>
    </location>
</feature>
<proteinExistence type="predicted"/>
<reference evidence="2" key="1">
    <citation type="journal article" date="2021" name="PeerJ">
        <title>Extensive microbial diversity within the chicken gut microbiome revealed by metagenomics and culture.</title>
        <authorList>
            <person name="Gilroy R."/>
            <person name="Ravi A."/>
            <person name="Getino M."/>
            <person name="Pursley I."/>
            <person name="Horton D.L."/>
            <person name="Alikhan N.F."/>
            <person name="Baker D."/>
            <person name="Gharbi K."/>
            <person name="Hall N."/>
            <person name="Watson M."/>
            <person name="Adriaenssens E.M."/>
            <person name="Foster-Nyarko E."/>
            <person name="Jarju S."/>
            <person name="Secka A."/>
            <person name="Antonio M."/>
            <person name="Oren A."/>
            <person name="Chaudhuri R.R."/>
            <person name="La Ragione R."/>
            <person name="Hildebrand F."/>
            <person name="Pallen M.J."/>
        </authorList>
    </citation>
    <scope>NUCLEOTIDE SEQUENCE</scope>
    <source>
        <strain evidence="2">ChiBcolR8-3208</strain>
    </source>
</reference>
<dbReference type="Proteomes" id="UP000824214">
    <property type="component" value="Unassembled WGS sequence"/>
</dbReference>
<feature type="transmembrane region" description="Helical" evidence="1">
    <location>
        <begin position="114"/>
        <end position="135"/>
    </location>
</feature>
<reference evidence="2" key="2">
    <citation type="submission" date="2021-04" db="EMBL/GenBank/DDBJ databases">
        <authorList>
            <person name="Gilroy R."/>
        </authorList>
    </citation>
    <scope>NUCLEOTIDE SEQUENCE</scope>
    <source>
        <strain evidence="2">ChiBcolR8-3208</strain>
    </source>
</reference>
<gene>
    <name evidence="2" type="ORF">H9942_00755</name>
</gene>
<dbReference type="AlphaFoldDB" id="A0A9D2LVT4"/>
<name>A0A9D2LVT4_9FIRM</name>
<evidence type="ECO:0000256" key="1">
    <source>
        <dbReference type="SAM" id="Phobius"/>
    </source>
</evidence>
<accession>A0A9D2LVT4</accession>
<evidence type="ECO:0000313" key="2">
    <source>
        <dbReference type="EMBL" id="HJB36581.1"/>
    </source>
</evidence>
<evidence type="ECO:0000313" key="3">
    <source>
        <dbReference type="Proteomes" id="UP000824214"/>
    </source>
</evidence>
<keyword evidence="1" id="KW-0472">Membrane</keyword>
<sequence length="145" mass="16029">MKAFLKTYWLELALFAVALVGEVMVLPFLPESVPVYWNIPFCQAPKWTLLLLTVTQLPGACLVRFGLHLYFAKYPAVALTFGSLERLVPPLFSVALILCQLSSVLGSFGLFFPVLYVLLAELVFLALLCIGLAASKHKGRSGRPR</sequence>